<evidence type="ECO:0000256" key="1">
    <source>
        <dbReference type="ARBA" id="ARBA00022723"/>
    </source>
</evidence>
<keyword evidence="5" id="KW-1185">Reference proteome</keyword>
<name>A0ABY3RQ14_9MICO</name>
<feature type="domain" description="Sulfatase N-terminal" evidence="3">
    <location>
        <begin position="4"/>
        <end position="330"/>
    </location>
</feature>
<dbReference type="Gene3D" id="3.40.720.10">
    <property type="entry name" value="Alkaline Phosphatase, subunit A"/>
    <property type="match status" value="1"/>
</dbReference>
<accession>A0ABY3RQ14</accession>
<sequence>MKAIMVMYDTLNRKLLPPYGADEVVAPNFSRLMERTATFDNCYAGSMPCVPARRELHTGRYNFLHRSWGPLEPFDDSVPEMLRDAGVHTHLVTDNRHYWGDGGATYHGRFSTFEFFRGQEGDAWKGQVADPDIPDTVVRRSDRVWRQDWINRAHLQDEADHPQTLTFDAGIEFLRTNAQEDDWFLQIEAFDPHEPFFSYEQYRRLYDTGYEGPSFDWPAYRRVIEDDAEVEQLRNEYMALVTMCDASLGRVLDVMDEQGLWDDTMLIVCTDHGLLLGEHNWWGKNVQPWYDENIHIPLFVWDPRTGVAGERRAALVQTIDLAPTLLDFFGLAATPDMQGRALAGTVAHDEPVRHAGLFGNAGGHVNVTDGRYVYMRACADPSNAPLYDYTLMTTHMGGRFAPSELHGAELHPGFSFTKGAPVLKVPGFAFGSPWAYGTLLFDLETDPTQDRPLRDDELELRMATLLVEQMRASDAPSEQYERLGLPAEGPVTTAHLLIGAQWEQVQRGLTAAPTAEDLGEGSLVATATIRELFEDDAVRAVVLDALPFLDSPHMSRMAGAMTLLEVAAMKVEIDAPALRELDARLRASRVPIG</sequence>
<keyword evidence="2" id="KW-0378">Hydrolase</keyword>
<evidence type="ECO:0000259" key="3">
    <source>
        <dbReference type="Pfam" id="PF00884"/>
    </source>
</evidence>
<dbReference type="Pfam" id="PF00884">
    <property type="entry name" value="Sulfatase"/>
    <property type="match status" value="1"/>
</dbReference>
<proteinExistence type="predicted"/>
<gene>
    <name evidence="4" type="ORF">K8F61_16200</name>
</gene>
<dbReference type="CDD" id="cd16148">
    <property type="entry name" value="sulfatase_like"/>
    <property type="match status" value="1"/>
</dbReference>
<dbReference type="Proteomes" id="UP001199642">
    <property type="component" value="Chromosome"/>
</dbReference>
<dbReference type="EMBL" id="CP082781">
    <property type="protein sequence ID" value="UGS26163.1"/>
    <property type="molecule type" value="Genomic_DNA"/>
</dbReference>
<dbReference type="InterPro" id="IPR017850">
    <property type="entry name" value="Alkaline_phosphatase_core_sf"/>
</dbReference>
<protein>
    <submittedName>
        <fullName evidence="4">Sulfatase</fullName>
    </submittedName>
</protein>
<dbReference type="InterPro" id="IPR000917">
    <property type="entry name" value="Sulfatase_N"/>
</dbReference>
<keyword evidence="1" id="KW-0479">Metal-binding</keyword>
<evidence type="ECO:0000256" key="2">
    <source>
        <dbReference type="ARBA" id="ARBA00022801"/>
    </source>
</evidence>
<dbReference type="PANTHER" id="PTHR45953">
    <property type="entry name" value="IDURONATE 2-SULFATASE"/>
    <property type="match status" value="1"/>
</dbReference>
<reference evidence="4 5" key="1">
    <citation type="submission" date="2023-01" db="EMBL/GenBank/DDBJ databases">
        <title>Characterization of estradiol degrading bacteria Microbacterium sp. MZT7 and reveal degrading genes through genome analysis.</title>
        <authorList>
            <person name="Hao P."/>
            <person name="Gao Y."/>
        </authorList>
    </citation>
    <scope>NUCLEOTIDE SEQUENCE [LARGE SCALE GENOMIC DNA]</scope>
    <source>
        <strain evidence="4 5">MZT7</strain>
    </source>
</reference>
<organism evidence="4 5">
    <name type="scientific">Microbacterium resistens</name>
    <dbReference type="NCBI Taxonomy" id="156977"/>
    <lineage>
        <taxon>Bacteria</taxon>
        <taxon>Bacillati</taxon>
        <taxon>Actinomycetota</taxon>
        <taxon>Actinomycetes</taxon>
        <taxon>Micrococcales</taxon>
        <taxon>Microbacteriaceae</taxon>
        <taxon>Microbacterium</taxon>
    </lineage>
</organism>
<dbReference type="RefSeq" id="WP_231819859.1">
    <property type="nucleotide sequence ID" value="NZ_CP082781.1"/>
</dbReference>
<dbReference type="PANTHER" id="PTHR45953:SF1">
    <property type="entry name" value="IDURONATE 2-SULFATASE"/>
    <property type="match status" value="1"/>
</dbReference>
<evidence type="ECO:0000313" key="4">
    <source>
        <dbReference type="EMBL" id="UGS26163.1"/>
    </source>
</evidence>
<evidence type="ECO:0000313" key="5">
    <source>
        <dbReference type="Proteomes" id="UP001199642"/>
    </source>
</evidence>
<dbReference type="SUPFAM" id="SSF53649">
    <property type="entry name" value="Alkaline phosphatase-like"/>
    <property type="match status" value="1"/>
</dbReference>